<keyword evidence="1" id="KW-0472">Membrane</keyword>
<organism evidence="2 3">
    <name type="scientific">Candidatus Faecenecus gallistercoris</name>
    <dbReference type="NCBI Taxonomy" id="2840793"/>
    <lineage>
        <taxon>Bacteria</taxon>
        <taxon>Bacillati</taxon>
        <taxon>Bacillota</taxon>
        <taxon>Bacillota incertae sedis</taxon>
        <taxon>Candidatus Faecenecus</taxon>
    </lineage>
</organism>
<proteinExistence type="predicted"/>
<accession>A0A9D0YXZ0</accession>
<feature type="transmembrane region" description="Helical" evidence="1">
    <location>
        <begin position="134"/>
        <end position="152"/>
    </location>
</feature>
<feature type="transmembrane region" description="Helical" evidence="1">
    <location>
        <begin position="158"/>
        <end position="174"/>
    </location>
</feature>
<evidence type="ECO:0000313" key="2">
    <source>
        <dbReference type="EMBL" id="HIQ64154.1"/>
    </source>
</evidence>
<dbReference type="Proteomes" id="UP000886725">
    <property type="component" value="Unassembled WGS sequence"/>
</dbReference>
<keyword evidence="1" id="KW-0812">Transmembrane</keyword>
<dbReference type="EMBL" id="DVFU01000008">
    <property type="protein sequence ID" value="HIQ64154.1"/>
    <property type="molecule type" value="Genomic_DNA"/>
</dbReference>
<keyword evidence="1" id="KW-1133">Transmembrane helix</keyword>
<feature type="transmembrane region" description="Helical" evidence="1">
    <location>
        <begin position="186"/>
        <end position="210"/>
    </location>
</feature>
<evidence type="ECO:0000313" key="3">
    <source>
        <dbReference type="Proteomes" id="UP000886725"/>
    </source>
</evidence>
<dbReference type="AlphaFoldDB" id="A0A9D0YXZ0"/>
<protein>
    <submittedName>
        <fullName evidence="2">Uncharacterized protein</fullName>
    </submittedName>
</protein>
<feature type="transmembrane region" description="Helical" evidence="1">
    <location>
        <begin position="12"/>
        <end position="30"/>
    </location>
</feature>
<reference evidence="2" key="1">
    <citation type="submission" date="2020-10" db="EMBL/GenBank/DDBJ databases">
        <authorList>
            <person name="Gilroy R."/>
        </authorList>
    </citation>
    <scope>NUCLEOTIDE SEQUENCE</scope>
    <source>
        <strain evidence="2">CHK165-10780</strain>
    </source>
</reference>
<reference evidence="2" key="2">
    <citation type="journal article" date="2021" name="PeerJ">
        <title>Extensive microbial diversity within the chicken gut microbiome revealed by metagenomics and culture.</title>
        <authorList>
            <person name="Gilroy R."/>
            <person name="Ravi A."/>
            <person name="Getino M."/>
            <person name="Pursley I."/>
            <person name="Horton D.L."/>
            <person name="Alikhan N.F."/>
            <person name="Baker D."/>
            <person name="Gharbi K."/>
            <person name="Hall N."/>
            <person name="Watson M."/>
            <person name="Adriaenssens E.M."/>
            <person name="Foster-Nyarko E."/>
            <person name="Jarju S."/>
            <person name="Secka A."/>
            <person name="Antonio M."/>
            <person name="Oren A."/>
            <person name="Chaudhuri R.R."/>
            <person name="La Ragione R."/>
            <person name="Hildebrand F."/>
            <person name="Pallen M.J."/>
        </authorList>
    </citation>
    <scope>NUCLEOTIDE SEQUENCE</scope>
    <source>
        <strain evidence="2">CHK165-10780</strain>
    </source>
</reference>
<sequence length="222" mass="25951">MKKLTNGLSHVSFLITFVTFLSYAILAFLISDGLYSGSMIGLIAFLFVMPIYNLYGNTRYDIEKPLYHLIFIFFSCFIFYYVVESLTVYLNLSADETSLFFSHSILRIWITLLLMLLAPFIFPKKKVPRTRPISIRVILSLSFLIFVVPRLITGMFSFLGWSLIFLLVILWFLGPERFTTKLELLYWAVILLCAYFGDPISAVLIFHYWYQVKHLVPHDYNI</sequence>
<feature type="transmembrane region" description="Helical" evidence="1">
    <location>
        <begin position="36"/>
        <end position="54"/>
    </location>
</feature>
<name>A0A9D0YXZ0_9FIRM</name>
<feature type="transmembrane region" description="Helical" evidence="1">
    <location>
        <begin position="66"/>
        <end position="83"/>
    </location>
</feature>
<feature type="transmembrane region" description="Helical" evidence="1">
    <location>
        <begin position="103"/>
        <end position="122"/>
    </location>
</feature>
<evidence type="ECO:0000256" key="1">
    <source>
        <dbReference type="SAM" id="Phobius"/>
    </source>
</evidence>
<gene>
    <name evidence="2" type="ORF">IAC85_00265</name>
</gene>
<comment type="caution">
    <text evidence="2">The sequence shown here is derived from an EMBL/GenBank/DDBJ whole genome shotgun (WGS) entry which is preliminary data.</text>
</comment>